<comment type="similarity">
    <text evidence="3">Belongs to the lyase 1 family. Adenylosuccinate lyase subfamily.</text>
</comment>
<dbReference type="Gene3D" id="1.10.275.60">
    <property type="match status" value="1"/>
</dbReference>
<name>A0ABU9E896_9BACT</name>
<dbReference type="EC" id="4.3.2.2" evidence="2 3"/>
<comment type="pathway">
    <text evidence="3">Purine metabolism; AMP biosynthesis via de novo pathway; AMP from IMP: step 2/2.</text>
</comment>
<keyword evidence="3" id="KW-0658">Purine biosynthesis</keyword>
<dbReference type="PRINTS" id="PR00149">
    <property type="entry name" value="FUMRATELYASE"/>
</dbReference>
<evidence type="ECO:0000313" key="6">
    <source>
        <dbReference type="Proteomes" id="UP001484239"/>
    </source>
</evidence>
<dbReference type="Pfam" id="PF10397">
    <property type="entry name" value="ADSL_C"/>
    <property type="match status" value="1"/>
</dbReference>
<comment type="catalytic activity">
    <reaction evidence="3">
        <text>(2S)-2-[5-amino-1-(5-phospho-beta-D-ribosyl)imidazole-4-carboxamido]succinate = 5-amino-1-(5-phospho-beta-D-ribosyl)imidazole-4-carboxamide + fumarate</text>
        <dbReference type="Rhea" id="RHEA:23920"/>
        <dbReference type="ChEBI" id="CHEBI:29806"/>
        <dbReference type="ChEBI" id="CHEBI:58443"/>
        <dbReference type="ChEBI" id="CHEBI:58475"/>
        <dbReference type="EC" id="4.3.2.2"/>
    </reaction>
</comment>
<organism evidence="5 6">
    <name type="scientific">Gaopeijia maritima</name>
    <dbReference type="NCBI Taxonomy" id="3119007"/>
    <lineage>
        <taxon>Bacteria</taxon>
        <taxon>Pseudomonadati</taxon>
        <taxon>Gemmatimonadota</taxon>
        <taxon>Longimicrobiia</taxon>
        <taxon>Gaopeijiales</taxon>
        <taxon>Gaopeijiaceae</taxon>
        <taxon>Gaopeijia</taxon>
    </lineage>
</organism>
<evidence type="ECO:0000313" key="5">
    <source>
        <dbReference type="EMBL" id="MEK9500967.1"/>
    </source>
</evidence>
<evidence type="ECO:0000256" key="2">
    <source>
        <dbReference type="NCBIfam" id="TIGR00928"/>
    </source>
</evidence>
<comment type="caution">
    <text evidence="5">The sequence shown here is derived from an EMBL/GenBank/DDBJ whole genome shotgun (WGS) entry which is preliminary data.</text>
</comment>
<dbReference type="SMART" id="SM00998">
    <property type="entry name" value="ADSL_C"/>
    <property type="match status" value="1"/>
</dbReference>
<accession>A0ABU9E896</accession>
<comment type="pathway">
    <text evidence="3">Purine metabolism; IMP biosynthesis via de novo pathway; 5-amino-1-(5-phospho-D-ribosyl)imidazole-4-carboxamide from 5-amino-1-(5-phospho-D-ribosyl)imidazole-4-carboxylate: step 2/2.</text>
</comment>
<dbReference type="CDD" id="cd03302">
    <property type="entry name" value="Adenylsuccinate_lyase_2"/>
    <property type="match status" value="1"/>
</dbReference>
<dbReference type="NCBIfam" id="TIGR00928">
    <property type="entry name" value="purB"/>
    <property type="match status" value="1"/>
</dbReference>
<evidence type="ECO:0000256" key="1">
    <source>
        <dbReference type="ARBA" id="ARBA00023239"/>
    </source>
</evidence>
<sequence>MTQSTDRYVHPLTGRYASTEMQRVFSPAHRYGTWRRIWLALAEAQQETGLSIPDAALEQMRAALDTIDFDRAAEYEKRFRHDVMAHVHLFGDDAPEARAIIHLGATSAFIGDNTDLILHREALELVRDRVVRCMAALADFARRWRELPTLAYTHFQPAQPTTVGKRATLWLQDLALDLEEIEFRLETLRFRGVRGTTGTQASFLELYDGDHARVDRLDALVGEKMGFSATYGVSGQTYSRKVDQALQGTLAGVASSVSKLAHDWRLLAHLREVEEPWEKEQIGSSAMPYKRNPMRAERICALARHVITLGIDPAFTAATQWMERTLDDSANRRLSIPDAYLTLDGALVLAENVSAGLIVHPAVVAKNLDEHLPFMATETLLMQATAGGGDRQELHERIRVHAHAAAGEMKEGRPSDLIERIAGDDAFGMDADRIRSLIDARAFVGRAPEQVDRFLAEWIDPVLDRLGSAAEARLGSPDIRV</sequence>
<dbReference type="InterPro" id="IPR022761">
    <property type="entry name" value="Fumarate_lyase_N"/>
</dbReference>
<gene>
    <name evidence="5" type="primary">purB</name>
    <name evidence="5" type="ORF">WI372_08265</name>
</gene>
<dbReference type="Pfam" id="PF00206">
    <property type="entry name" value="Lyase_1"/>
    <property type="match status" value="1"/>
</dbReference>
<feature type="domain" description="Adenylosuccinate lyase C-terminal" evidence="4">
    <location>
        <begin position="372"/>
        <end position="455"/>
    </location>
</feature>
<evidence type="ECO:0000256" key="3">
    <source>
        <dbReference type="RuleBase" id="RU361172"/>
    </source>
</evidence>
<reference evidence="5 6" key="1">
    <citation type="submission" date="2024-02" db="EMBL/GenBank/DDBJ databases">
        <title>A novel Gemmatimonadota bacterium.</title>
        <authorList>
            <person name="Du Z.-J."/>
            <person name="Ye Y.-Q."/>
        </authorList>
    </citation>
    <scope>NUCLEOTIDE SEQUENCE [LARGE SCALE GENOMIC DNA]</scope>
    <source>
        <strain evidence="5 6">DH-20</strain>
    </source>
</reference>
<evidence type="ECO:0000259" key="4">
    <source>
        <dbReference type="SMART" id="SM00998"/>
    </source>
</evidence>
<dbReference type="PROSITE" id="PS00163">
    <property type="entry name" value="FUMARATE_LYASES"/>
    <property type="match status" value="1"/>
</dbReference>
<dbReference type="Gene3D" id="1.20.200.10">
    <property type="entry name" value="Fumarase/aspartase (Central domain)"/>
    <property type="match status" value="1"/>
</dbReference>
<dbReference type="SUPFAM" id="SSF48557">
    <property type="entry name" value="L-aspartase-like"/>
    <property type="match status" value="1"/>
</dbReference>
<dbReference type="RefSeq" id="WP_405276898.1">
    <property type="nucleotide sequence ID" value="NZ_CP144380.1"/>
</dbReference>
<dbReference type="PANTHER" id="PTHR43172:SF1">
    <property type="entry name" value="ADENYLOSUCCINATE LYASE"/>
    <property type="match status" value="1"/>
</dbReference>
<comment type="catalytic activity">
    <reaction evidence="3">
        <text>N(6)-(1,2-dicarboxyethyl)-AMP = fumarate + AMP</text>
        <dbReference type="Rhea" id="RHEA:16853"/>
        <dbReference type="ChEBI" id="CHEBI:29806"/>
        <dbReference type="ChEBI" id="CHEBI:57567"/>
        <dbReference type="ChEBI" id="CHEBI:456215"/>
        <dbReference type="EC" id="4.3.2.2"/>
    </reaction>
</comment>
<dbReference type="InterPro" id="IPR000362">
    <property type="entry name" value="Fumarate_lyase_fam"/>
</dbReference>
<keyword evidence="6" id="KW-1185">Reference proteome</keyword>
<dbReference type="InterPro" id="IPR004769">
    <property type="entry name" value="Pur_lyase"/>
</dbReference>
<protein>
    <recommendedName>
        <fullName evidence="2 3">Adenylosuccinate lyase</fullName>
        <shortName evidence="3">ASL</shortName>
        <ecNumber evidence="2 3">4.3.2.2</ecNumber>
    </recommendedName>
    <alternativeName>
        <fullName evidence="3">Adenylosuccinase</fullName>
    </alternativeName>
</protein>
<dbReference type="Proteomes" id="UP001484239">
    <property type="component" value="Unassembled WGS sequence"/>
</dbReference>
<dbReference type="InterPro" id="IPR020557">
    <property type="entry name" value="Fumarate_lyase_CS"/>
</dbReference>
<dbReference type="InterPro" id="IPR019468">
    <property type="entry name" value="AdenyloSucc_lyase_C"/>
</dbReference>
<dbReference type="GO" id="GO:0016829">
    <property type="term" value="F:lyase activity"/>
    <property type="evidence" value="ECO:0007669"/>
    <property type="project" value="UniProtKB-KW"/>
</dbReference>
<keyword evidence="1 3" id="KW-0456">Lyase</keyword>
<dbReference type="InterPro" id="IPR008948">
    <property type="entry name" value="L-Aspartase-like"/>
</dbReference>
<dbReference type="EMBL" id="JBBHLI010000004">
    <property type="protein sequence ID" value="MEK9500967.1"/>
    <property type="molecule type" value="Genomic_DNA"/>
</dbReference>
<proteinExistence type="inferred from homology"/>
<dbReference type="PANTHER" id="PTHR43172">
    <property type="entry name" value="ADENYLOSUCCINATE LYASE"/>
    <property type="match status" value="1"/>
</dbReference>
<dbReference type="Gene3D" id="1.10.40.30">
    <property type="entry name" value="Fumarase/aspartase (C-terminal domain)"/>
    <property type="match status" value="1"/>
</dbReference>